<sequence length="70" mass="7677">MVQSVTGIGKQASLMCLQKSVQGHVYLTKTDLDTEGVYRCEASAESPTFQTVEAENTLKCLSSHRKILKS</sequence>
<evidence type="ECO:0000313" key="2">
    <source>
        <dbReference type="Proteomes" id="UP001054945"/>
    </source>
</evidence>
<organism evidence="1 2">
    <name type="scientific">Caerostris extrusa</name>
    <name type="common">Bark spider</name>
    <name type="synonym">Caerostris bankana</name>
    <dbReference type="NCBI Taxonomy" id="172846"/>
    <lineage>
        <taxon>Eukaryota</taxon>
        <taxon>Metazoa</taxon>
        <taxon>Ecdysozoa</taxon>
        <taxon>Arthropoda</taxon>
        <taxon>Chelicerata</taxon>
        <taxon>Arachnida</taxon>
        <taxon>Araneae</taxon>
        <taxon>Araneomorphae</taxon>
        <taxon>Entelegynae</taxon>
        <taxon>Araneoidea</taxon>
        <taxon>Araneidae</taxon>
        <taxon>Caerostris</taxon>
    </lineage>
</organism>
<gene>
    <name evidence="1" type="ORF">CEXT_12861</name>
</gene>
<protein>
    <recommendedName>
        <fullName evidence="3">Immunoglobulin I-set domain-containing protein</fullName>
    </recommendedName>
</protein>
<dbReference type="EMBL" id="BPLR01000267">
    <property type="protein sequence ID" value="GIY93445.1"/>
    <property type="molecule type" value="Genomic_DNA"/>
</dbReference>
<evidence type="ECO:0000313" key="1">
    <source>
        <dbReference type="EMBL" id="GIY93445.1"/>
    </source>
</evidence>
<accession>A0AAV4XEI6</accession>
<comment type="caution">
    <text evidence="1">The sequence shown here is derived from an EMBL/GenBank/DDBJ whole genome shotgun (WGS) entry which is preliminary data.</text>
</comment>
<evidence type="ECO:0008006" key="3">
    <source>
        <dbReference type="Google" id="ProtNLM"/>
    </source>
</evidence>
<dbReference type="AlphaFoldDB" id="A0AAV4XEI6"/>
<dbReference type="Proteomes" id="UP001054945">
    <property type="component" value="Unassembled WGS sequence"/>
</dbReference>
<keyword evidence="2" id="KW-1185">Reference proteome</keyword>
<reference evidence="1 2" key="1">
    <citation type="submission" date="2021-06" db="EMBL/GenBank/DDBJ databases">
        <title>Caerostris extrusa draft genome.</title>
        <authorList>
            <person name="Kono N."/>
            <person name="Arakawa K."/>
        </authorList>
    </citation>
    <scope>NUCLEOTIDE SEQUENCE [LARGE SCALE GENOMIC DNA]</scope>
</reference>
<proteinExistence type="predicted"/>
<name>A0AAV4XEI6_CAEEX</name>